<evidence type="ECO:0000313" key="3">
    <source>
        <dbReference type="EMBL" id="QHT71787.1"/>
    </source>
</evidence>
<organism evidence="3 4">
    <name type="scientific">Rhodocytophaga rosea</name>
    <dbReference type="NCBI Taxonomy" id="2704465"/>
    <lineage>
        <taxon>Bacteria</taxon>
        <taxon>Pseudomonadati</taxon>
        <taxon>Bacteroidota</taxon>
        <taxon>Cytophagia</taxon>
        <taxon>Cytophagales</taxon>
        <taxon>Rhodocytophagaceae</taxon>
        <taxon>Rhodocytophaga</taxon>
    </lineage>
</organism>
<dbReference type="EMBL" id="CP048222">
    <property type="protein sequence ID" value="QHT71787.1"/>
    <property type="molecule type" value="Genomic_DNA"/>
</dbReference>
<feature type="transmembrane region" description="Helical" evidence="2">
    <location>
        <begin position="18"/>
        <end position="35"/>
    </location>
</feature>
<keyword evidence="2" id="KW-1133">Transmembrane helix</keyword>
<protein>
    <recommendedName>
        <fullName evidence="5">D-alanine--D-alanine ligase</fullName>
    </recommendedName>
</protein>
<evidence type="ECO:0000256" key="2">
    <source>
        <dbReference type="SAM" id="Phobius"/>
    </source>
</evidence>
<dbReference type="GO" id="GO:0005524">
    <property type="term" value="F:ATP binding"/>
    <property type="evidence" value="ECO:0007669"/>
    <property type="project" value="InterPro"/>
</dbReference>
<sequence>MNSVKYLNLWTRLINWEYWPFEVVYFPIFFYWLWLSVKARSFFFFSAANPSIESGGMLGESKYGILKSLPEEFIPKTLFIKTPADIDAILKKIQAAGITFPLIAKPDVGERGWKVEKIHNRQELEVYIQQMRVPFLIQEYVAYEIELGVFYYRFPSQTKGRISSVVVKEFLTLTGNGKSSLQKLILNHQRARLQYEVLAEKYQVLMKEVLADGNKITLVYIGNHCRGTKFVDGNYLINESLVSVFDNISCSVPGFYYGRYDIRCRSLEELYQGKRIKILELNGAGAEPGHIYDPKFPFLQAYKVLFDHWNVLYQISKANYEKGIAYMSAREAWQTVSKLRNYRKQMKEA</sequence>
<dbReference type="RefSeq" id="WP_162447707.1">
    <property type="nucleotide sequence ID" value="NZ_CP048222.1"/>
</dbReference>
<keyword evidence="2" id="KW-0812">Transmembrane</keyword>
<dbReference type="KEGG" id="rhoz:GXP67_36550"/>
<dbReference type="Gene3D" id="3.30.1490.20">
    <property type="entry name" value="ATP-grasp fold, A domain"/>
    <property type="match status" value="1"/>
</dbReference>
<dbReference type="InterPro" id="IPR013815">
    <property type="entry name" value="ATP_grasp_subdomain_1"/>
</dbReference>
<keyword evidence="2" id="KW-0472">Membrane</keyword>
<proteinExistence type="predicted"/>
<feature type="coiled-coil region" evidence="1">
    <location>
        <begin position="181"/>
        <end position="208"/>
    </location>
</feature>
<evidence type="ECO:0008006" key="5">
    <source>
        <dbReference type="Google" id="ProtNLM"/>
    </source>
</evidence>
<dbReference type="Proteomes" id="UP000480178">
    <property type="component" value="Chromosome"/>
</dbReference>
<dbReference type="SUPFAM" id="SSF56059">
    <property type="entry name" value="Glutathione synthetase ATP-binding domain-like"/>
    <property type="match status" value="1"/>
</dbReference>
<keyword evidence="4" id="KW-1185">Reference proteome</keyword>
<reference evidence="3 4" key="1">
    <citation type="submission" date="2020-01" db="EMBL/GenBank/DDBJ databases">
        <authorList>
            <person name="Kim M.K."/>
        </authorList>
    </citation>
    <scope>NUCLEOTIDE SEQUENCE [LARGE SCALE GENOMIC DNA]</scope>
    <source>
        <strain evidence="3 4">172606-1</strain>
    </source>
</reference>
<evidence type="ECO:0000313" key="4">
    <source>
        <dbReference type="Proteomes" id="UP000480178"/>
    </source>
</evidence>
<gene>
    <name evidence="3" type="ORF">GXP67_36550</name>
</gene>
<accession>A0A6C0GV97</accession>
<evidence type="ECO:0000256" key="1">
    <source>
        <dbReference type="SAM" id="Coils"/>
    </source>
</evidence>
<keyword evidence="1" id="KW-0175">Coiled coil</keyword>
<dbReference type="AlphaFoldDB" id="A0A6C0GV97"/>
<name>A0A6C0GV97_9BACT</name>